<dbReference type="AlphaFoldDB" id="A0AAV4SJ55"/>
<proteinExistence type="predicted"/>
<sequence length="87" mass="9604">MIFLVPKLSESFVDHLSFGWESKLIRFSSTGRYEIPNFIANQPIALQLNHSSLKGTLSCNEAQCFTATEPPHIAAATIPGTSRKRIA</sequence>
<protein>
    <submittedName>
        <fullName evidence="1">Uncharacterized protein</fullName>
    </submittedName>
</protein>
<evidence type="ECO:0000313" key="1">
    <source>
        <dbReference type="EMBL" id="GIY33241.1"/>
    </source>
</evidence>
<keyword evidence="2" id="KW-1185">Reference proteome</keyword>
<organism evidence="1 2">
    <name type="scientific">Caerostris extrusa</name>
    <name type="common">Bark spider</name>
    <name type="synonym">Caerostris bankana</name>
    <dbReference type="NCBI Taxonomy" id="172846"/>
    <lineage>
        <taxon>Eukaryota</taxon>
        <taxon>Metazoa</taxon>
        <taxon>Ecdysozoa</taxon>
        <taxon>Arthropoda</taxon>
        <taxon>Chelicerata</taxon>
        <taxon>Arachnida</taxon>
        <taxon>Araneae</taxon>
        <taxon>Araneomorphae</taxon>
        <taxon>Entelegynae</taxon>
        <taxon>Araneoidea</taxon>
        <taxon>Araneidae</taxon>
        <taxon>Caerostris</taxon>
    </lineage>
</organism>
<gene>
    <name evidence="1" type="ORF">CEXT_380561</name>
</gene>
<name>A0AAV4SJ55_CAEEX</name>
<comment type="caution">
    <text evidence="1">The sequence shown here is derived from an EMBL/GenBank/DDBJ whole genome shotgun (WGS) entry which is preliminary data.</text>
</comment>
<reference evidence="1 2" key="1">
    <citation type="submission" date="2021-06" db="EMBL/GenBank/DDBJ databases">
        <title>Caerostris extrusa draft genome.</title>
        <authorList>
            <person name="Kono N."/>
            <person name="Arakawa K."/>
        </authorList>
    </citation>
    <scope>NUCLEOTIDE SEQUENCE [LARGE SCALE GENOMIC DNA]</scope>
</reference>
<accession>A0AAV4SJ55</accession>
<dbReference type="EMBL" id="BPLR01009606">
    <property type="protein sequence ID" value="GIY33241.1"/>
    <property type="molecule type" value="Genomic_DNA"/>
</dbReference>
<evidence type="ECO:0000313" key="2">
    <source>
        <dbReference type="Proteomes" id="UP001054945"/>
    </source>
</evidence>
<dbReference type="Proteomes" id="UP001054945">
    <property type="component" value="Unassembled WGS sequence"/>
</dbReference>